<dbReference type="KEGG" id="rfo:REIFOR_02479"/>
<accession>A0A2K8KX06</accession>
<protein>
    <submittedName>
        <fullName evidence="5">Pirin</fullName>
    </submittedName>
</protein>
<evidence type="ECO:0000313" key="5">
    <source>
        <dbReference type="EMBL" id="ATX77604.1"/>
    </source>
</evidence>
<dbReference type="PANTHER" id="PTHR13903:SF8">
    <property type="entry name" value="PIRIN"/>
    <property type="match status" value="1"/>
</dbReference>
<dbReference type="InterPro" id="IPR014710">
    <property type="entry name" value="RmlC-like_jellyroll"/>
</dbReference>
<dbReference type="Proteomes" id="UP000229757">
    <property type="component" value="Chromosome"/>
</dbReference>
<dbReference type="InterPro" id="IPR011051">
    <property type="entry name" value="RmlC_Cupin_sf"/>
</dbReference>
<reference evidence="5 6" key="1">
    <citation type="journal article" date="2017" name="Environ. Microbiol.">
        <title>Genomic and physiological analyses of 'Reinekea forsetii' reveal a versatile opportunistic lifestyle during spring algae blooms.</title>
        <authorList>
            <person name="Avci B."/>
            <person name="Hahnke R.L."/>
            <person name="Chafee M."/>
            <person name="Fischer T."/>
            <person name="Gruber-Vodicka H."/>
            <person name="Tegetmeyer H.E."/>
            <person name="Harder J."/>
            <person name="Fuchs B.M."/>
            <person name="Amann R.I."/>
            <person name="Teeling H."/>
        </authorList>
    </citation>
    <scope>NUCLEOTIDE SEQUENCE [LARGE SCALE GENOMIC DNA]</scope>
    <source>
        <strain evidence="5 6">Hel1_31_D35</strain>
    </source>
</reference>
<dbReference type="RefSeq" id="WP_100258777.1">
    <property type="nucleotide sequence ID" value="NZ_CP011797.1"/>
</dbReference>
<dbReference type="InterPro" id="IPR008778">
    <property type="entry name" value="Pirin_C_dom"/>
</dbReference>
<gene>
    <name evidence="5" type="ORF">REIFOR_02479</name>
</gene>
<dbReference type="CDD" id="cd02909">
    <property type="entry name" value="cupin_pirin_N"/>
    <property type="match status" value="1"/>
</dbReference>
<evidence type="ECO:0000256" key="2">
    <source>
        <dbReference type="RuleBase" id="RU003457"/>
    </source>
</evidence>
<organism evidence="5 6">
    <name type="scientific">Reinekea forsetii</name>
    <dbReference type="NCBI Taxonomy" id="1336806"/>
    <lineage>
        <taxon>Bacteria</taxon>
        <taxon>Pseudomonadati</taxon>
        <taxon>Pseudomonadota</taxon>
        <taxon>Gammaproteobacteria</taxon>
        <taxon>Oceanospirillales</taxon>
        <taxon>Saccharospirillaceae</taxon>
        <taxon>Reinekea</taxon>
    </lineage>
</organism>
<name>A0A2K8KX06_9GAMM</name>
<evidence type="ECO:0000259" key="4">
    <source>
        <dbReference type="Pfam" id="PF05726"/>
    </source>
</evidence>
<evidence type="ECO:0000259" key="3">
    <source>
        <dbReference type="Pfam" id="PF02678"/>
    </source>
</evidence>
<sequence length="337" mass="36820">MSAVKQVFALGFPWQTLDPFLFCVYHKDDFPAGNGHSGPAVSLAGRNIGQDFNMIDGWNMYHGDTVPGFPAHPHRGFETITVVNEGLVDHADSLGAAGRYGGGDTQWMTAGKGVQHSEMFPLTKTDEPNPMVMFQIWLNLPAKNKMVEPHFGMLWSEDIPMVEVNDAQGRLTTLKAVAGVFQGHIPPAPPPQSWAADAGNDVAVWNIKMSAQGTFELPAAAAGLNRVLYFYRGDQASVDGQILTPKQGAQLQSDVAVTLTAGSEACEFLVLQGRPIGEPVVQHGPFVMNTDQEIHQAFADYRRTQFGGWPWADSDQVHKDTKGRFAKHADGRIERKP</sequence>
<evidence type="ECO:0000313" key="6">
    <source>
        <dbReference type="Proteomes" id="UP000229757"/>
    </source>
</evidence>
<proteinExistence type="inferred from homology"/>
<dbReference type="AlphaFoldDB" id="A0A2K8KX06"/>
<evidence type="ECO:0000256" key="1">
    <source>
        <dbReference type="ARBA" id="ARBA00008416"/>
    </source>
</evidence>
<dbReference type="Pfam" id="PF02678">
    <property type="entry name" value="Pirin"/>
    <property type="match status" value="1"/>
</dbReference>
<keyword evidence="6" id="KW-1185">Reference proteome</keyword>
<dbReference type="EMBL" id="CP011797">
    <property type="protein sequence ID" value="ATX77604.1"/>
    <property type="molecule type" value="Genomic_DNA"/>
</dbReference>
<dbReference type="InterPro" id="IPR003829">
    <property type="entry name" value="Pirin_N_dom"/>
</dbReference>
<dbReference type="PANTHER" id="PTHR13903">
    <property type="entry name" value="PIRIN-RELATED"/>
    <property type="match status" value="1"/>
</dbReference>
<dbReference type="OrthoDB" id="9780903at2"/>
<feature type="domain" description="Pirin N-terminal" evidence="3">
    <location>
        <begin position="52"/>
        <end position="138"/>
    </location>
</feature>
<feature type="domain" description="Pirin C-terminal" evidence="4">
    <location>
        <begin position="205"/>
        <end position="307"/>
    </location>
</feature>
<comment type="similarity">
    <text evidence="1 2">Belongs to the pirin family.</text>
</comment>
<dbReference type="InterPro" id="IPR012093">
    <property type="entry name" value="Pirin"/>
</dbReference>
<dbReference type="SUPFAM" id="SSF51182">
    <property type="entry name" value="RmlC-like cupins"/>
    <property type="match status" value="1"/>
</dbReference>
<dbReference type="Pfam" id="PF05726">
    <property type="entry name" value="Pirin_C"/>
    <property type="match status" value="1"/>
</dbReference>
<dbReference type="Gene3D" id="2.60.120.10">
    <property type="entry name" value="Jelly Rolls"/>
    <property type="match status" value="2"/>
</dbReference>